<feature type="transmembrane region" description="Helical" evidence="2">
    <location>
        <begin position="403"/>
        <end position="425"/>
    </location>
</feature>
<keyword evidence="5" id="KW-1185">Reference proteome</keyword>
<keyword evidence="2" id="KW-0812">Transmembrane</keyword>
<dbReference type="STRING" id="574376.BAMA_15745"/>
<comment type="caution">
    <text evidence="4">The sequence shown here is derived from an EMBL/GenBank/DDBJ whole genome shotgun (WGS) entry which is preliminary data.</text>
</comment>
<feature type="domain" description="Phage tail tape measure protein" evidence="3">
    <location>
        <begin position="117"/>
        <end position="311"/>
    </location>
</feature>
<dbReference type="Pfam" id="PF10145">
    <property type="entry name" value="PhageMin_Tail"/>
    <property type="match status" value="1"/>
</dbReference>
<dbReference type="AlphaFoldDB" id="A0A073JQH9"/>
<gene>
    <name evidence="4" type="ORF">BAMA_15745</name>
</gene>
<dbReference type="eggNOG" id="COG5412">
    <property type="taxonomic scope" value="Bacteria"/>
</dbReference>
<dbReference type="Gene3D" id="1.25.10.10">
    <property type="entry name" value="Leucine-rich Repeat Variant"/>
    <property type="match status" value="1"/>
</dbReference>
<evidence type="ECO:0000313" key="4">
    <source>
        <dbReference type="EMBL" id="KEK17339.1"/>
    </source>
</evidence>
<evidence type="ECO:0000256" key="1">
    <source>
        <dbReference type="ARBA" id="ARBA00022612"/>
    </source>
</evidence>
<dbReference type="Proteomes" id="UP000027822">
    <property type="component" value="Unassembled WGS sequence"/>
</dbReference>
<dbReference type="InterPro" id="IPR011989">
    <property type="entry name" value="ARM-like"/>
</dbReference>
<keyword evidence="1" id="KW-1188">Viral release from host cell</keyword>
<dbReference type="eggNOG" id="COG5280">
    <property type="taxonomic scope" value="Bacteria"/>
</dbReference>
<dbReference type="PANTHER" id="PTHR37813">
    <property type="entry name" value="FELS-2 PROPHAGE PROTEIN"/>
    <property type="match status" value="1"/>
</dbReference>
<evidence type="ECO:0000256" key="2">
    <source>
        <dbReference type="SAM" id="Phobius"/>
    </source>
</evidence>
<evidence type="ECO:0000259" key="3">
    <source>
        <dbReference type="Pfam" id="PF10145"/>
    </source>
</evidence>
<organism evidence="4 5">
    <name type="scientific">Bacillus manliponensis</name>
    <dbReference type="NCBI Taxonomy" id="574376"/>
    <lineage>
        <taxon>Bacteria</taxon>
        <taxon>Bacillati</taxon>
        <taxon>Bacillota</taxon>
        <taxon>Bacilli</taxon>
        <taxon>Bacillales</taxon>
        <taxon>Bacillaceae</taxon>
        <taxon>Bacillus</taxon>
        <taxon>Bacillus cereus group</taxon>
    </lineage>
</organism>
<sequence>MLTELFQLFGTIGIKADQAYQDLQQFENSVQQTATGMQDRFQQAGESINQVGTRMQETGANMSAGMTLPLAGIGMAAMNVAADFDTSTRQMQASLGLTEKQTEELGKVAKETWKEGYGASLQEVDAALVQVYQNMKDVPTEELESATQSAMTLAKTFDSDINEVTRGAGQLMNQFGLESKEAFDLLAAGGQAGLNFSKEMFDNISEYSPLFKQAGFTADEMFTILANGTKDGAYNLDYINDLVKEFGIRVQDGSKGVTEAFAEMSPETQKVWDNFNQGKGTAADVFNAVLADLGQMEDKVKANQLGVAIFGTKWEDMGAEAVLGLNNVNGALGKTEGAMNKMEKASQEAFSVRMQKVLRETQAALEPVGHALLDIAEVVLPPLAKAVGFVAEAFGALPKPIQIGIAGFLALVVVMGPLIALFGFFLSSIGSLVGAFGFLGGALAKIPGLFAGILKLGPTLISMFSGIGKAIALLGRSMMTLLLNPWSIAILAIIGLVYLIYKNWDSIVKYTQQAVKWIGDICGKAWDGIVKTAKAALDGLGKFFSLFWEGTKNIFSSSVSFIGKILDQAWKGITKSIQSFMNICSKVFESGWNIIKKVFSAALNAIKTVVRVIFEGIKAYFSFIIKAWQTIFRVGWNVIKTIFTAALNAIKTVIRVVFEGIKAYLSFVIKAWQTIFRVGWNIIKTIFTTTLNFIKNFIVTTFNFIKNTINTVMNLIKGIIQAAWNFIKDVIIGAVRAFANFVVENFNRIKNVVTSVLETIKNLVVNTFSTVRKAIIGAFTGIVETVQNVFSQIGNIIKNVAKDAFSWGADIVKGIGEGMSSMFDWVVKKAKGIASGIAGAVKDFFGIKSPSRLMMGYGNNITEGIAIGMEKMVPLVDKASAMLNAAVIPPGPVDLTSTMTNQIGRMGTQIGASPSMNSKSPAAQITKVEEKTDKGVIIQNATFKVMVEQLQSAEDIMKMRKAIQNVVADDLMGMAVRNL</sequence>
<name>A0A073JQH9_9BACI</name>
<protein>
    <submittedName>
        <fullName evidence="4">Phage tail length tape measure protein</fullName>
    </submittedName>
</protein>
<dbReference type="OrthoDB" id="1779742at2"/>
<keyword evidence="2" id="KW-0472">Membrane</keyword>
<dbReference type="SUPFAM" id="SSF48371">
    <property type="entry name" value="ARM repeat"/>
    <property type="match status" value="1"/>
</dbReference>
<feature type="transmembrane region" description="Helical" evidence="2">
    <location>
        <begin position="432"/>
        <end position="450"/>
    </location>
</feature>
<dbReference type="PANTHER" id="PTHR37813:SF1">
    <property type="entry name" value="FELS-2 PROPHAGE PROTEIN"/>
    <property type="match status" value="1"/>
</dbReference>
<reference evidence="4 5" key="1">
    <citation type="submission" date="2014-06" db="EMBL/GenBank/DDBJ databases">
        <title>Draft genome sequence of Bacillus manliponensis JCM 15802 (MCCC 1A00708).</title>
        <authorList>
            <person name="Lai Q."/>
            <person name="Liu Y."/>
            <person name="Shao Z."/>
        </authorList>
    </citation>
    <scope>NUCLEOTIDE SEQUENCE [LARGE SCALE GENOMIC DNA]</scope>
    <source>
        <strain evidence="4 5">JCM 15802</strain>
    </source>
</reference>
<dbReference type="InterPro" id="IPR010090">
    <property type="entry name" value="Phage_tape_meas"/>
</dbReference>
<feature type="transmembrane region" description="Helical" evidence="2">
    <location>
        <begin position="481"/>
        <end position="501"/>
    </location>
</feature>
<evidence type="ECO:0000313" key="5">
    <source>
        <dbReference type="Proteomes" id="UP000027822"/>
    </source>
</evidence>
<keyword evidence="2" id="KW-1133">Transmembrane helix</keyword>
<dbReference type="RefSeq" id="WP_034643620.1">
    <property type="nucleotide sequence ID" value="NZ_CBCSJC010000026.1"/>
</dbReference>
<proteinExistence type="predicted"/>
<accession>A0A073JQH9</accession>
<dbReference type="InterPro" id="IPR016024">
    <property type="entry name" value="ARM-type_fold"/>
</dbReference>
<dbReference type="EMBL" id="JOTN01000032">
    <property type="protein sequence ID" value="KEK17339.1"/>
    <property type="molecule type" value="Genomic_DNA"/>
</dbReference>